<dbReference type="PROSITE" id="PS50275">
    <property type="entry name" value="SAC"/>
    <property type="match status" value="1"/>
</dbReference>
<reference evidence="9" key="1">
    <citation type="submission" date="2023-10" db="EMBL/GenBank/DDBJ databases">
        <title>Chromosome-level genome of the transformable northern wattle, Acacia crassicarpa.</title>
        <authorList>
            <person name="Massaro I."/>
            <person name="Sinha N.R."/>
            <person name="Poethig S."/>
            <person name="Leichty A.R."/>
        </authorList>
    </citation>
    <scope>NUCLEOTIDE SEQUENCE</scope>
    <source>
        <strain evidence="9">Acra3RX</strain>
        <tissue evidence="9">Leaf</tissue>
    </source>
</reference>
<dbReference type="PANTHER" id="PTHR45738">
    <property type="entry name" value="POLYPHOSPHOINOSITIDE PHOSPHATASE"/>
    <property type="match status" value="1"/>
</dbReference>
<evidence type="ECO:0000256" key="2">
    <source>
        <dbReference type="ARBA" id="ARBA00022554"/>
    </source>
</evidence>
<proteinExistence type="predicted"/>
<sequence length="826" mass="94799">MELANEDQRNRISDGADFMSGYMQKFSLYETRSKFYMVGRDKNRTFWRVLKIDRLEPSELIISEDSTRFSELECCDLLRRIHEGNKSTGGLKFLTKCYGIIGFIKFLEPYYMLIITKRRKIGTICGHTIYAISNSQMIPVPHASVRSKMAYSNDENRYKKLLCSVDLTKDFFFSYSYHVMRSLQKNLSDNSPSGQSLYETLFVWNEFLTHEIRNILQNISWTVALVYGFFKQVKLSISDREFNLTIIARRSRHYAGTRYLKRGVNEKGRVANDVETEQIVFEDAHTGCPIQISSVVQIRGSIPLFWSQEASRLNIKPNIILSKKDHNFEATRLHFDNLVKRYGNPIIILNLIKTHEKKPRETILQEEFTNAIKCINKDLKGESRLRFFNWDLYQHTRCGKASNVLTQLGRVAAYALKLTGIFCGEVIPVPSPEGLLQYSFSENKNISDQCVPEQASLSEETVDGHVEADNYYCNIELHKNYRVKPQMFQAGVLRTNCIDCLDRTNVAQFAYGLAALGCQLQTLRFMESSHIDLDNPLARELMAVYESMGDTLALQYGGSAAHNKIFSEKRGQWKAATQSQEFIRTLQRYYNNTYLDGDKQKAINLFLGHFQPQQGKPALWELDSDQHVHVGRHGPFFGGDNFRTIFKRSLSAGNIPRGNDATIRNMDIRRNHPSSEKIVSHSLSESTPDIFTCGSDLCHCRQIYKRILEEWCDENGHICYDEHGDACDWSNFLDLDGHSSSGNSCEEELLERLNSISSENIVNELRTETTISSENIVNELRTETTASASESGSSMKERKQDAEELKKVEYPESFANWVDNGEMLFV</sequence>
<evidence type="ECO:0000256" key="1">
    <source>
        <dbReference type="ARBA" id="ARBA00004148"/>
    </source>
</evidence>
<gene>
    <name evidence="9" type="ORF">QN277_023978</name>
</gene>
<dbReference type="AlphaFoldDB" id="A0AAE1JB81"/>
<feature type="domain" description="SAC" evidence="8">
    <location>
        <begin position="162"/>
        <end position="558"/>
    </location>
</feature>
<evidence type="ECO:0000259" key="8">
    <source>
        <dbReference type="PROSITE" id="PS50275"/>
    </source>
</evidence>
<evidence type="ECO:0000256" key="4">
    <source>
        <dbReference type="ARBA" id="ARBA00023136"/>
    </source>
</evidence>
<dbReference type="GO" id="GO:0046856">
    <property type="term" value="P:phosphatidylinositol dephosphorylation"/>
    <property type="evidence" value="ECO:0007669"/>
    <property type="project" value="InterPro"/>
</dbReference>
<keyword evidence="2" id="KW-0926">Vacuole</keyword>
<keyword evidence="4" id="KW-0472">Membrane</keyword>
<protein>
    <recommendedName>
        <fullName evidence="8">SAC domain-containing protein</fullName>
    </recommendedName>
</protein>
<keyword evidence="3" id="KW-0378">Hydrolase</keyword>
<feature type="region of interest" description="Disordered" evidence="7">
    <location>
        <begin position="781"/>
        <end position="805"/>
    </location>
</feature>
<dbReference type="Pfam" id="PF02383">
    <property type="entry name" value="Syja_N"/>
    <property type="match status" value="1"/>
</dbReference>
<feature type="compositionally biased region" description="Basic and acidic residues" evidence="7">
    <location>
        <begin position="795"/>
        <end position="805"/>
    </location>
</feature>
<dbReference type="GO" id="GO:0043813">
    <property type="term" value="F:phosphatidylinositol-3,5-bisphosphate 5-phosphatase activity"/>
    <property type="evidence" value="ECO:0007669"/>
    <property type="project" value="InterPro"/>
</dbReference>
<evidence type="ECO:0000256" key="5">
    <source>
        <dbReference type="ARBA" id="ARBA00023337"/>
    </source>
</evidence>
<comment type="caution">
    <text evidence="9">The sequence shown here is derived from an EMBL/GenBank/DDBJ whole genome shotgun (WGS) entry which is preliminary data.</text>
</comment>
<dbReference type="InterPro" id="IPR002013">
    <property type="entry name" value="SAC_dom"/>
</dbReference>
<evidence type="ECO:0000256" key="7">
    <source>
        <dbReference type="SAM" id="MobiDB-lite"/>
    </source>
</evidence>
<dbReference type="Proteomes" id="UP001293593">
    <property type="component" value="Unassembled WGS sequence"/>
</dbReference>
<organism evidence="9 10">
    <name type="scientific">Acacia crassicarpa</name>
    <name type="common">northern wattle</name>
    <dbReference type="NCBI Taxonomy" id="499986"/>
    <lineage>
        <taxon>Eukaryota</taxon>
        <taxon>Viridiplantae</taxon>
        <taxon>Streptophyta</taxon>
        <taxon>Embryophyta</taxon>
        <taxon>Tracheophyta</taxon>
        <taxon>Spermatophyta</taxon>
        <taxon>Magnoliopsida</taxon>
        <taxon>eudicotyledons</taxon>
        <taxon>Gunneridae</taxon>
        <taxon>Pentapetalae</taxon>
        <taxon>rosids</taxon>
        <taxon>fabids</taxon>
        <taxon>Fabales</taxon>
        <taxon>Fabaceae</taxon>
        <taxon>Caesalpinioideae</taxon>
        <taxon>mimosoid clade</taxon>
        <taxon>Acacieae</taxon>
        <taxon>Acacia</taxon>
    </lineage>
</organism>
<evidence type="ECO:0000313" key="10">
    <source>
        <dbReference type="Proteomes" id="UP001293593"/>
    </source>
</evidence>
<keyword evidence="10" id="KW-1185">Reference proteome</keyword>
<comment type="subcellular location">
    <subcellularLocation>
        <location evidence="1">Vacuole membrane</location>
        <topology evidence="1">Peripheral membrane protein</topology>
    </subcellularLocation>
</comment>
<evidence type="ECO:0000256" key="6">
    <source>
        <dbReference type="ARBA" id="ARBA00023464"/>
    </source>
</evidence>
<dbReference type="GO" id="GO:0005774">
    <property type="term" value="C:vacuolar membrane"/>
    <property type="evidence" value="ECO:0007669"/>
    <property type="project" value="UniProtKB-SubCell"/>
</dbReference>
<feature type="compositionally biased region" description="Low complexity" evidence="7">
    <location>
        <begin position="783"/>
        <end position="794"/>
    </location>
</feature>
<name>A0AAE1JB81_9FABA</name>
<dbReference type="EMBL" id="JAWXYG010000007">
    <property type="protein sequence ID" value="KAK4267156.1"/>
    <property type="molecule type" value="Genomic_DNA"/>
</dbReference>
<comment type="subunit">
    <text evidence="6">Component of the PI(3,5)P2 regulatory complex at least composed of ATG18, SAC/FIG4, FAB1 and VAC14.</text>
</comment>
<dbReference type="InterPro" id="IPR043573">
    <property type="entry name" value="Fig4-like"/>
</dbReference>
<evidence type="ECO:0000256" key="3">
    <source>
        <dbReference type="ARBA" id="ARBA00022801"/>
    </source>
</evidence>
<accession>A0AAE1JB81</accession>
<dbReference type="PANTHER" id="PTHR45738:SF18">
    <property type="entry name" value="PHOSPHOINOSITIDE PHOSPHATASE SAC4"/>
    <property type="match status" value="1"/>
</dbReference>
<comment type="catalytic activity">
    <reaction evidence="5">
        <text>a 1,2-diacyl-sn-glycero-3-phospho-(1D-myo-inositol-3,5-bisphosphate) + H2O = a 1,2-diacyl-sn-glycero-3-phospho-(1D-myo-inositol-3-phosphate) + phosphate</text>
        <dbReference type="Rhea" id="RHEA:32955"/>
        <dbReference type="ChEBI" id="CHEBI:15377"/>
        <dbReference type="ChEBI" id="CHEBI:43474"/>
        <dbReference type="ChEBI" id="CHEBI:57923"/>
        <dbReference type="ChEBI" id="CHEBI:58088"/>
    </reaction>
</comment>
<evidence type="ECO:0000313" key="9">
    <source>
        <dbReference type="EMBL" id="KAK4267156.1"/>
    </source>
</evidence>